<organism evidence="2 3">
    <name type="scientific">Marssonina brunnea f. sp. multigermtubi (strain MB_m1)</name>
    <name type="common">Marssonina leaf spot fungus</name>
    <dbReference type="NCBI Taxonomy" id="1072389"/>
    <lineage>
        <taxon>Eukaryota</taxon>
        <taxon>Fungi</taxon>
        <taxon>Dikarya</taxon>
        <taxon>Ascomycota</taxon>
        <taxon>Pezizomycotina</taxon>
        <taxon>Leotiomycetes</taxon>
        <taxon>Helotiales</taxon>
        <taxon>Drepanopezizaceae</taxon>
        <taxon>Drepanopeziza</taxon>
    </lineage>
</organism>
<feature type="compositionally biased region" description="Basic and acidic residues" evidence="1">
    <location>
        <begin position="431"/>
        <end position="444"/>
    </location>
</feature>
<feature type="compositionally biased region" description="Basic and acidic residues" evidence="1">
    <location>
        <begin position="349"/>
        <end position="358"/>
    </location>
</feature>
<feature type="compositionally biased region" description="Basic and acidic residues" evidence="1">
    <location>
        <begin position="1223"/>
        <end position="1240"/>
    </location>
</feature>
<feature type="compositionally biased region" description="Basic residues" evidence="1">
    <location>
        <begin position="167"/>
        <end position="177"/>
    </location>
</feature>
<gene>
    <name evidence="2" type="ORF">MBM_06720</name>
</gene>
<proteinExistence type="predicted"/>
<dbReference type="eggNOG" id="ENOG502S2IV">
    <property type="taxonomic scope" value="Eukaryota"/>
</dbReference>
<reference evidence="2 3" key="1">
    <citation type="journal article" date="2012" name="BMC Genomics">
        <title>Sequencing the genome of Marssonina brunnea reveals fungus-poplar co-evolution.</title>
        <authorList>
            <person name="Zhu S."/>
            <person name="Cao Y.-Z."/>
            <person name="Jiang C."/>
            <person name="Tan B.-Y."/>
            <person name="Wang Z."/>
            <person name="Feng S."/>
            <person name="Zhang L."/>
            <person name="Su X.-H."/>
            <person name="Brejova B."/>
            <person name="Vinar T."/>
            <person name="Xu M."/>
            <person name="Wang M.-X."/>
            <person name="Zhang S.-G."/>
            <person name="Huang M.-R."/>
            <person name="Wu R."/>
            <person name="Zhou Y."/>
        </authorList>
    </citation>
    <scope>NUCLEOTIDE SEQUENCE [LARGE SCALE GENOMIC DNA]</scope>
    <source>
        <strain evidence="2 3">MB_m1</strain>
    </source>
</reference>
<feature type="compositionally biased region" description="Basic and acidic residues" evidence="1">
    <location>
        <begin position="625"/>
        <end position="651"/>
    </location>
</feature>
<feature type="compositionally biased region" description="Basic and acidic residues" evidence="1">
    <location>
        <begin position="524"/>
        <end position="541"/>
    </location>
</feature>
<feature type="compositionally biased region" description="Acidic residues" evidence="1">
    <location>
        <begin position="306"/>
        <end position="316"/>
    </location>
</feature>
<feature type="compositionally biased region" description="Basic and acidic residues" evidence="1">
    <location>
        <begin position="674"/>
        <end position="696"/>
    </location>
</feature>
<accession>K1XQS8</accession>
<keyword evidence="3" id="KW-1185">Reference proteome</keyword>
<feature type="compositionally biased region" description="Basic residues" evidence="1">
    <location>
        <begin position="403"/>
        <end position="414"/>
    </location>
</feature>
<dbReference type="PANTHER" id="PTHR34776">
    <property type="entry name" value="F17F16.3 PROTEIN"/>
    <property type="match status" value="1"/>
</dbReference>
<dbReference type="KEGG" id="mbe:MBM_06720"/>
<feature type="compositionally biased region" description="Basic and acidic residues" evidence="1">
    <location>
        <begin position="867"/>
        <end position="878"/>
    </location>
</feature>
<dbReference type="GO" id="GO:0003677">
    <property type="term" value="F:DNA binding"/>
    <property type="evidence" value="ECO:0007669"/>
    <property type="project" value="InterPro"/>
</dbReference>
<name>K1XQS8_MARBU</name>
<dbReference type="SMART" id="SM00384">
    <property type="entry name" value="AT_hook"/>
    <property type="match status" value="5"/>
</dbReference>
<dbReference type="PRINTS" id="PR00929">
    <property type="entry name" value="ATHOOK"/>
</dbReference>
<feature type="compositionally biased region" description="Polar residues" evidence="1">
    <location>
        <begin position="9"/>
        <end position="18"/>
    </location>
</feature>
<feature type="compositionally biased region" description="Basic and acidic residues" evidence="1">
    <location>
        <begin position="890"/>
        <end position="900"/>
    </location>
</feature>
<feature type="compositionally biased region" description="Basic and acidic residues" evidence="1">
    <location>
        <begin position="825"/>
        <end position="840"/>
    </location>
</feature>
<feature type="compositionally biased region" description="Basic residues" evidence="1">
    <location>
        <begin position="211"/>
        <end position="223"/>
    </location>
</feature>
<feature type="compositionally biased region" description="Basic and acidic residues" evidence="1">
    <location>
        <begin position="263"/>
        <end position="278"/>
    </location>
</feature>
<evidence type="ECO:0000313" key="3">
    <source>
        <dbReference type="Proteomes" id="UP000006753"/>
    </source>
</evidence>
<dbReference type="InParanoid" id="K1XQS8"/>
<feature type="region of interest" description="Disordered" evidence="1">
    <location>
        <begin position="771"/>
        <end position="986"/>
    </location>
</feature>
<feature type="region of interest" description="Disordered" evidence="1">
    <location>
        <begin position="723"/>
        <end position="750"/>
    </location>
</feature>
<dbReference type="HOGENOM" id="CLU_264731_0_0_1"/>
<feature type="compositionally biased region" description="Acidic residues" evidence="1">
    <location>
        <begin position="190"/>
        <end position="201"/>
    </location>
</feature>
<dbReference type="OMA" id="DEKHING"/>
<feature type="compositionally biased region" description="Polar residues" evidence="1">
    <location>
        <begin position="843"/>
        <end position="852"/>
    </location>
</feature>
<feature type="compositionally biased region" description="Basic and acidic residues" evidence="1">
    <location>
        <begin position="19"/>
        <end position="28"/>
    </location>
</feature>
<dbReference type="OrthoDB" id="1028014at2759"/>
<feature type="compositionally biased region" description="Polar residues" evidence="1">
    <location>
        <begin position="490"/>
        <end position="499"/>
    </location>
</feature>
<feature type="compositionally biased region" description="Basic residues" evidence="1">
    <location>
        <begin position="279"/>
        <end position="288"/>
    </location>
</feature>
<feature type="compositionally biased region" description="Acidic residues" evidence="1">
    <location>
        <begin position="470"/>
        <end position="480"/>
    </location>
</feature>
<feature type="compositionally biased region" description="Polar residues" evidence="1">
    <location>
        <begin position="926"/>
        <end position="936"/>
    </location>
</feature>
<feature type="region of interest" description="Disordered" evidence="1">
    <location>
        <begin position="131"/>
        <end position="704"/>
    </location>
</feature>
<dbReference type="EMBL" id="JH921443">
    <property type="protein sequence ID" value="EKD14959.1"/>
    <property type="molecule type" value="Genomic_DNA"/>
</dbReference>
<feature type="region of interest" description="Disordered" evidence="1">
    <location>
        <begin position="1"/>
        <end position="82"/>
    </location>
</feature>
<feature type="compositionally biased region" description="Polar residues" evidence="1">
    <location>
        <begin position="782"/>
        <end position="798"/>
    </location>
</feature>
<feature type="compositionally biased region" description="Polar residues" evidence="1">
    <location>
        <begin position="904"/>
        <end position="913"/>
    </location>
</feature>
<feature type="compositionally biased region" description="Acidic residues" evidence="1">
    <location>
        <begin position="660"/>
        <end position="673"/>
    </location>
</feature>
<feature type="compositionally biased region" description="Polar residues" evidence="1">
    <location>
        <begin position="968"/>
        <end position="977"/>
    </location>
</feature>
<dbReference type="PANTHER" id="PTHR34776:SF1">
    <property type="entry name" value="F17F16.3 PROTEIN"/>
    <property type="match status" value="1"/>
</dbReference>
<dbReference type="AlphaFoldDB" id="K1XQS8"/>
<feature type="compositionally biased region" description="Basic residues" evidence="1">
    <location>
        <begin position="359"/>
        <end position="369"/>
    </location>
</feature>
<evidence type="ECO:0000313" key="2">
    <source>
        <dbReference type="EMBL" id="EKD14959.1"/>
    </source>
</evidence>
<feature type="compositionally biased region" description="Basic and acidic residues" evidence="1">
    <location>
        <begin position="388"/>
        <end position="402"/>
    </location>
</feature>
<sequence>MSGKKQEGQESTEPTTNAKEPKEEGEKPKRQKTVLEQDEELKLRLESISGEGGGAGVEYEGGKARHRRGDRAFASLTKRSLSNRKLSSKPNLIIRPMLPKLSIESGTSATRIDYHLDSKEPIKLSNLQAKNFAMRGKRSSLEAKASPAPKRGTKRAAAAPSSPPPAKRGRGRPKKIQKTLEETMGGAEDTGMDEEVEDDTKEIEKQIAGRPKMKGRARAKKAVATRESIGGDDSVMEDRPELASVDEIQDLPKQTGRSRAKAKTIDKNNDSSAKDSPKTRGRGRAKKEKKIDENDDSVMDNGANEEAVDEAEDEAPEPPKKRGKGRAKAQKMEENEKSVMTNEAEDDAADVKEVEIAPKKRRGRPKKSQKTSDDTNAVEDSVVDNGVDDAKENGKEVAEPALKKKATRGRAKKVKPNDETNEDSIMENGVEDDKAIAEQIEKDTASSPPVKKARGRPKKNQKTNGNAEDSVIENEVEDGADVSRQLGDENASSHPSKMSTPAAKKGRGRVKQARGASEVSNSDAENKEAQDGKELSYHIDDQTDDAPVDAQADGNINPRSIADSTEAMDTEGSLEITKQNKDVSEQQSANEEKVDDAEHGPAAGHTFGDEGASKVAPDESSPDGQKNENHDAETPKDEQIVDNEEMKEARGLPEGPEINEFNDDSADVEMVDDHEDRNEELLLKHESVEADEKHINGLDSDVEMEPAQGLDIEDDDEIAKQINESSAPNTIACKQEDDEGESTKVKDIEDDEEISKQINGGSYELMTDGIEGEKRASDEVNADTSDVMKSTIQEQQAATEEIKNNAESVIAEEKHEAGMPAFSGDLKHDFETKTTEHLDGPEASSTHGSTQEGSDKREVAIPSSSNDLRKESEIKTAEQIDEPEASDTYGSKEEGGDKGESAIPSFSNDLTNNSEKKIAEQIDQPEASTTHGSAQEGSDKHEFAITSSSNDLKNDSENKTAEQINGPEASNTNGSKQEGSEKREAAIPSSILEKGIIYFFFRARVGVEDPNGIEDVARSYIVLRPLPLGAKLGEGPLEDSGNARLLALPKKMLPKSRQDRFLVFVEQPNATIKDLREQFSSNDYATQTSGTSHIPAATPFAEGIYAITSTGRESHLAYHVTMPAIGEIQKELGLNEKGSYVVSAKNPNAPGPANATLDNPAQYPEHIQSKFRNLRWMPLEPELLNYQHTQFLIIGEGLGDMDKAVEEMSRDERDDETETPGEEMAKLEEEDHRRVQHLEQDDPIFADLGLSSKEYPKMQTTW</sequence>
<dbReference type="InterPro" id="IPR017956">
    <property type="entry name" value="AT_hook_DNA-bd_motif"/>
</dbReference>
<feature type="compositionally biased region" description="Basic and acidic residues" evidence="1">
    <location>
        <begin position="578"/>
        <end position="599"/>
    </location>
</feature>
<feature type="compositionally biased region" description="Basic residues" evidence="1">
    <location>
        <begin position="451"/>
        <end position="461"/>
    </location>
</feature>
<dbReference type="Proteomes" id="UP000006753">
    <property type="component" value="Unassembled WGS sequence"/>
</dbReference>
<protein>
    <submittedName>
        <fullName evidence="2">BTB domain transcription factor</fullName>
    </submittedName>
</protein>
<evidence type="ECO:0000256" key="1">
    <source>
        <dbReference type="SAM" id="MobiDB-lite"/>
    </source>
</evidence>
<feature type="region of interest" description="Disordered" evidence="1">
    <location>
        <begin position="1206"/>
        <end position="1250"/>
    </location>
</feature>